<dbReference type="InterPro" id="IPR027854">
    <property type="entry name" value="STMP1"/>
</dbReference>
<organism evidence="1">
    <name type="scientific">Brachypodium distachyon</name>
    <name type="common">Purple false brome</name>
    <name type="synonym">Trachynia distachya</name>
    <dbReference type="NCBI Taxonomy" id="15368"/>
    <lineage>
        <taxon>Eukaryota</taxon>
        <taxon>Viridiplantae</taxon>
        <taxon>Streptophyta</taxon>
        <taxon>Embryophyta</taxon>
        <taxon>Tracheophyta</taxon>
        <taxon>Spermatophyta</taxon>
        <taxon>Magnoliopsida</taxon>
        <taxon>Liliopsida</taxon>
        <taxon>Poales</taxon>
        <taxon>Poaceae</taxon>
        <taxon>BOP clade</taxon>
        <taxon>Pooideae</taxon>
        <taxon>Stipodae</taxon>
        <taxon>Brachypodieae</taxon>
        <taxon>Brachypodium</taxon>
    </lineage>
</organism>
<dbReference type="AlphaFoldDB" id="I1HMG2"/>
<accession>I1HMG2</accession>
<evidence type="ECO:0000313" key="1">
    <source>
        <dbReference type="EMBL" id="KQK07795.1"/>
    </source>
</evidence>
<dbReference type="HOGENOM" id="CLU_193426_1_0_1"/>
<dbReference type="eggNOG" id="ENOG502T0QX">
    <property type="taxonomic scope" value="Eukaryota"/>
</dbReference>
<dbReference type="FunCoup" id="I1HMG2">
    <property type="interactions" value="2"/>
</dbReference>
<dbReference type="Gramene" id="KQK07795">
    <property type="protein sequence ID" value="KQK07795"/>
    <property type="gene ID" value="BRADI_2g37675v3"/>
</dbReference>
<keyword evidence="3" id="KW-1185">Reference proteome</keyword>
<evidence type="ECO:0000313" key="2">
    <source>
        <dbReference type="EnsemblPlants" id="KQK07795"/>
    </source>
</evidence>
<reference evidence="2" key="3">
    <citation type="submission" date="2018-08" db="UniProtKB">
        <authorList>
            <consortium name="EnsemblPlants"/>
        </authorList>
    </citation>
    <scope>IDENTIFICATION</scope>
    <source>
        <strain evidence="2">cv. Bd21</strain>
    </source>
</reference>
<protein>
    <submittedName>
        <fullName evidence="1 2">Uncharacterized protein</fullName>
    </submittedName>
</protein>
<dbReference type="OMA" id="TICGIYI"/>
<dbReference type="OrthoDB" id="2012160at2759"/>
<proteinExistence type="predicted"/>
<evidence type="ECO:0000313" key="3">
    <source>
        <dbReference type="Proteomes" id="UP000008810"/>
    </source>
</evidence>
<dbReference type="PANTHER" id="PTHR33528">
    <property type="entry name" value="OS07G0239500 PROTEIN"/>
    <property type="match status" value="1"/>
</dbReference>
<dbReference type="InParanoid" id="I1HMG2"/>
<dbReference type="STRING" id="15368.I1HMG2"/>
<reference evidence="1" key="2">
    <citation type="submission" date="2017-06" db="EMBL/GenBank/DDBJ databases">
        <title>WGS assembly of Brachypodium distachyon.</title>
        <authorList>
            <consortium name="The International Brachypodium Initiative"/>
            <person name="Lucas S."/>
            <person name="Harmon-Smith M."/>
            <person name="Lail K."/>
            <person name="Tice H."/>
            <person name="Grimwood J."/>
            <person name="Bruce D."/>
            <person name="Barry K."/>
            <person name="Shu S."/>
            <person name="Lindquist E."/>
            <person name="Wang M."/>
            <person name="Pitluck S."/>
            <person name="Vogel J.P."/>
            <person name="Garvin D.F."/>
            <person name="Mockler T.C."/>
            <person name="Schmutz J."/>
            <person name="Rokhsar D."/>
            <person name="Bevan M.W."/>
        </authorList>
    </citation>
    <scope>NUCLEOTIDE SEQUENCE</scope>
    <source>
        <strain evidence="1">Bd21</strain>
    </source>
</reference>
<name>I1HMG2_BRADI</name>
<dbReference type="EnsemblPlants" id="KQK07795">
    <property type="protein sequence ID" value="KQK07795"/>
    <property type="gene ID" value="BRADI_2g37675v3"/>
</dbReference>
<dbReference type="Pfam" id="PF15054">
    <property type="entry name" value="DUF4535"/>
    <property type="match status" value="1"/>
</dbReference>
<gene>
    <name evidence="1" type="ORF">BRADI_2g37675v3</name>
</gene>
<dbReference type="PANTHER" id="PTHR33528:SF17">
    <property type="entry name" value="TRANSMEMBRANE PROTEIN"/>
    <property type="match status" value="1"/>
</dbReference>
<dbReference type="Proteomes" id="UP000008810">
    <property type="component" value="Chromosome 2"/>
</dbReference>
<dbReference type="EMBL" id="CM000881">
    <property type="protein sequence ID" value="KQK07795.1"/>
    <property type="molecule type" value="Genomic_DNA"/>
</dbReference>
<reference evidence="1 2" key="1">
    <citation type="journal article" date="2010" name="Nature">
        <title>Genome sequencing and analysis of the model grass Brachypodium distachyon.</title>
        <authorList>
            <consortium name="International Brachypodium Initiative"/>
        </authorList>
    </citation>
    <scope>NUCLEOTIDE SEQUENCE [LARGE SCALE GENOMIC DNA]</scope>
    <source>
        <strain evidence="1 2">Bd21</strain>
    </source>
</reference>
<sequence>MGFIQSTFSLLVGTGCGIYIAQNYEVPNMKKLIWGLVGKAKEVEDSYKKPSGSGNSKN</sequence>